<organism evidence="2 5">
    <name type="scientific">Rotaria magnacalcarata</name>
    <dbReference type="NCBI Taxonomy" id="392030"/>
    <lineage>
        <taxon>Eukaryota</taxon>
        <taxon>Metazoa</taxon>
        <taxon>Spiralia</taxon>
        <taxon>Gnathifera</taxon>
        <taxon>Rotifera</taxon>
        <taxon>Eurotatoria</taxon>
        <taxon>Bdelloidea</taxon>
        <taxon>Philodinida</taxon>
        <taxon>Philodinidae</taxon>
        <taxon>Rotaria</taxon>
    </lineage>
</organism>
<evidence type="ECO:0000313" key="3">
    <source>
        <dbReference type="EMBL" id="CAF1657332.1"/>
    </source>
</evidence>
<keyword evidence="1" id="KW-0472">Membrane</keyword>
<evidence type="ECO:0000313" key="4">
    <source>
        <dbReference type="EMBL" id="CAF2035234.1"/>
    </source>
</evidence>
<accession>A0A815YPG7</accession>
<dbReference type="EMBL" id="CAJNOV010015463">
    <property type="protein sequence ID" value="CAF1573223.1"/>
    <property type="molecule type" value="Genomic_DNA"/>
</dbReference>
<keyword evidence="1" id="KW-0812">Transmembrane</keyword>
<dbReference type="AlphaFoldDB" id="A0A815YPG7"/>
<proteinExistence type="predicted"/>
<evidence type="ECO:0000313" key="2">
    <source>
        <dbReference type="EMBL" id="CAF1573223.1"/>
    </source>
</evidence>
<reference evidence="2" key="1">
    <citation type="submission" date="2021-02" db="EMBL/GenBank/DDBJ databases">
        <authorList>
            <person name="Nowell W R."/>
        </authorList>
    </citation>
    <scope>NUCLEOTIDE SEQUENCE</scope>
</reference>
<name>A0A815YPG7_9BILA</name>
<comment type="caution">
    <text evidence="2">The sequence shown here is derived from an EMBL/GenBank/DDBJ whole genome shotgun (WGS) entry which is preliminary data.</text>
</comment>
<sequence>MEDKIEEMKQLSILLTVVVLLGIFVVPIRSGTCVCTCNSATAGTTSVSCASCTTSYCQSTYASSCGSASSIIAVCNGIALVKPSAMIILGIAMIASLLGKTH</sequence>
<evidence type="ECO:0000256" key="1">
    <source>
        <dbReference type="SAM" id="Phobius"/>
    </source>
</evidence>
<keyword evidence="1" id="KW-1133">Transmembrane helix</keyword>
<evidence type="ECO:0000313" key="5">
    <source>
        <dbReference type="Proteomes" id="UP000663855"/>
    </source>
</evidence>
<dbReference type="Proteomes" id="UP000663855">
    <property type="component" value="Unassembled WGS sequence"/>
</dbReference>
<protein>
    <submittedName>
        <fullName evidence="2">Uncharacterized protein</fullName>
    </submittedName>
</protein>
<dbReference type="Proteomes" id="UP000663824">
    <property type="component" value="Unassembled WGS sequence"/>
</dbReference>
<gene>
    <name evidence="2" type="ORF">CJN711_LOCUS32147</name>
    <name evidence="3" type="ORF">KQP761_LOCUS31246</name>
    <name evidence="4" type="ORF">MBJ925_LOCUS10586</name>
</gene>
<dbReference type="EMBL" id="CAJNOW010017421">
    <property type="protein sequence ID" value="CAF1657332.1"/>
    <property type="molecule type" value="Genomic_DNA"/>
</dbReference>
<dbReference type="Proteomes" id="UP000663834">
    <property type="component" value="Unassembled WGS sequence"/>
</dbReference>
<dbReference type="EMBL" id="CAJNRE010004515">
    <property type="protein sequence ID" value="CAF2035234.1"/>
    <property type="molecule type" value="Genomic_DNA"/>
</dbReference>
<feature type="transmembrane region" description="Helical" evidence="1">
    <location>
        <begin position="12"/>
        <end position="30"/>
    </location>
</feature>